<keyword evidence="2 4" id="KW-0863">Zinc-finger</keyword>
<dbReference type="InterPro" id="IPR000571">
    <property type="entry name" value="Znf_CCCH"/>
</dbReference>
<sequence length="448" mass="51797">MSDLGVLKRSGIGRFRSNSPGNHKTLNKTFYYKPKLNFNNRNNQTVYNTSNESDTTKHLKNTWDNTTNTQEDELNNETIHAVGTVGLVLDRTLVEVENEHVCLSGRRLEEFRTRHCPFYLRQMCVNSSRCDMSHSETWPRRNPAHFRYDYKLCPNIQFFRHGNKMQLQGKCSYGRRCKFSHSKEEQLYHPDLYKTRYCVNYPNCKGYYCPFAHSKEELRTINHYSHGNTQFSQSQVGGQFTNEKYGTEYGTEFGTEYGTEYGKEFGTVSTLNYTLEKVDQDEEVIKELAIVDESVEKETDTNSTCSNTAEESTNFSPESPKSLSDSTKSLLESPKSGVESPDCSRDQGSLSPDLRDFTSDLTHLSQELRELSGNIQLSELKEEEEDYNWFEDVIKSGLSLLDQEEKGEKRCQICSGCLDRQNGTEVPLESDHFSKQYQDLFKLWDKDF</sequence>
<feature type="zinc finger region" description="C3H1-type" evidence="4">
    <location>
        <begin position="147"/>
        <end position="184"/>
    </location>
</feature>
<evidence type="ECO:0000256" key="4">
    <source>
        <dbReference type="PROSITE-ProRule" id="PRU00723"/>
    </source>
</evidence>
<keyword evidence="3 4" id="KW-0862">Zinc</keyword>
<dbReference type="SMART" id="SM00356">
    <property type="entry name" value="ZnF_C3H1"/>
    <property type="match status" value="3"/>
</dbReference>
<evidence type="ECO:0000313" key="7">
    <source>
        <dbReference type="EMBL" id="EAN33080.1"/>
    </source>
</evidence>
<dbReference type="Proteomes" id="UP000001949">
    <property type="component" value="Unassembled WGS sequence"/>
</dbReference>
<dbReference type="InterPro" id="IPR045234">
    <property type="entry name" value="Unkempt-like"/>
</dbReference>
<dbReference type="GO" id="GO:0008270">
    <property type="term" value="F:zinc ion binding"/>
    <property type="evidence" value="ECO:0007669"/>
    <property type="project" value="UniProtKB-KW"/>
</dbReference>
<reference evidence="7 8" key="1">
    <citation type="journal article" date="2005" name="Science">
        <title>Genome sequence of Theileria parva, a bovine pathogen that transforms lymphocytes.</title>
        <authorList>
            <person name="Gardner M.J."/>
            <person name="Bishop R."/>
            <person name="Shah T."/>
            <person name="de Villiers E.P."/>
            <person name="Carlton J.M."/>
            <person name="Hall N."/>
            <person name="Ren Q."/>
            <person name="Paulsen I.T."/>
            <person name="Pain A."/>
            <person name="Berriman M."/>
            <person name="Wilson R.J.M."/>
            <person name="Sato S."/>
            <person name="Ralph S.A."/>
            <person name="Mann D.J."/>
            <person name="Xiong Z."/>
            <person name="Shallom S.J."/>
            <person name="Weidman J."/>
            <person name="Jiang L."/>
            <person name="Lynn J."/>
            <person name="Weaver B."/>
            <person name="Shoaibi A."/>
            <person name="Domingo A.R."/>
            <person name="Wasawo D."/>
            <person name="Crabtree J."/>
            <person name="Wortman J.R."/>
            <person name="Haas B."/>
            <person name="Angiuoli S.V."/>
            <person name="Creasy T.H."/>
            <person name="Lu C."/>
            <person name="Suh B."/>
            <person name="Silva J.C."/>
            <person name="Utterback T.R."/>
            <person name="Feldblyum T.V."/>
            <person name="Pertea M."/>
            <person name="Allen J."/>
            <person name="Nierman W.C."/>
            <person name="Taracha E.L.N."/>
            <person name="Salzberg S.L."/>
            <person name="White O.R."/>
            <person name="Fitzhugh H.A."/>
            <person name="Morzaria S."/>
            <person name="Venter J.C."/>
            <person name="Fraser C.M."/>
            <person name="Nene V."/>
        </authorList>
    </citation>
    <scope>NUCLEOTIDE SEQUENCE [LARGE SCALE GENOMIC DNA]</scope>
    <source>
        <strain evidence="7 8">Muguga</strain>
    </source>
</reference>
<dbReference type="AlphaFoldDB" id="Q4N443"/>
<dbReference type="eggNOG" id="KOG1595">
    <property type="taxonomic scope" value="Eukaryota"/>
</dbReference>
<accession>Q4N443</accession>
<feature type="zinc finger region" description="C3H1-type" evidence="4">
    <location>
        <begin position="110"/>
        <end position="137"/>
    </location>
</feature>
<name>Q4N443_THEPA</name>
<feature type="compositionally biased region" description="Polar residues" evidence="5">
    <location>
        <begin position="16"/>
        <end position="26"/>
    </location>
</feature>
<evidence type="ECO:0000259" key="6">
    <source>
        <dbReference type="PROSITE" id="PS50103"/>
    </source>
</evidence>
<evidence type="ECO:0000256" key="5">
    <source>
        <dbReference type="SAM" id="MobiDB-lite"/>
    </source>
</evidence>
<dbReference type="InParanoid" id="Q4N443"/>
<dbReference type="PANTHER" id="PTHR14493:SF50">
    <property type="entry name" value="RING FINGER PROTEIN UNKEMPT"/>
    <property type="match status" value="1"/>
</dbReference>
<feature type="domain" description="C3H1-type" evidence="6">
    <location>
        <begin position="110"/>
        <end position="137"/>
    </location>
</feature>
<gene>
    <name evidence="7" type="ordered locus">TP02_0796</name>
</gene>
<dbReference type="OMA" id="ENEHVCL"/>
<dbReference type="RefSeq" id="XP_765363.1">
    <property type="nucleotide sequence ID" value="XM_760270.1"/>
</dbReference>
<feature type="region of interest" description="Disordered" evidence="5">
    <location>
        <begin position="1"/>
        <end position="26"/>
    </location>
</feature>
<comment type="caution">
    <text evidence="7">The sequence shown here is derived from an EMBL/GenBank/DDBJ whole genome shotgun (WGS) entry which is preliminary data.</text>
</comment>
<organism evidence="7 8">
    <name type="scientific">Theileria parva</name>
    <name type="common">East coast fever infection agent</name>
    <dbReference type="NCBI Taxonomy" id="5875"/>
    <lineage>
        <taxon>Eukaryota</taxon>
        <taxon>Sar</taxon>
        <taxon>Alveolata</taxon>
        <taxon>Apicomplexa</taxon>
        <taxon>Aconoidasida</taxon>
        <taxon>Piroplasmida</taxon>
        <taxon>Theileriidae</taxon>
        <taxon>Theileria</taxon>
    </lineage>
</organism>
<evidence type="ECO:0000256" key="1">
    <source>
        <dbReference type="ARBA" id="ARBA00022723"/>
    </source>
</evidence>
<evidence type="ECO:0000256" key="2">
    <source>
        <dbReference type="ARBA" id="ARBA00022771"/>
    </source>
</evidence>
<keyword evidence="1 4" id="KW-0479">Metal-binding</keyword>
<feature type="domain" description="C3H1-type" evidence="6">
    <location>
        <begin position="147"/>
        <end position="184"/>
    </location>
</feature>
<dbReference type="VEuPathDB" id="PiroplasmaDB:TpMuguga_02g00796"/>
<feature type="region of interest" description="Disordered" evidence="5">
    <location>
        <begin position="295"/>
        <end position="356"/>
    </location>
</feature>
<protein>
    <recommendedName>
        <fullName evidence="6">C3H1-type domain-containing protein</fullName>
    </recommendedName>
</protein>
<evidence type="ECO:0000313" key="8">
    <source>
        <dbReference type="Proteomes" id="UP000001949"/>
    </source>
</evidence>
<dbReference type="PANTHER" id="PTHR14493">
    <property type="entry name" value="UNKEMPT FAMILY MEMBER"/>
    <property type="match status" value="1"/>
</dbReference>
<dbReference type="Gene3D" id="3.30.1370.210">
    <property type="match status" value="1"/>
</dbReference>
<keyword evidence="8" id="KW-1185">Reference proteome</keyword>
<feature type="compositionally biased region" description="Polar residues" evidence="5">
    <location>
        <begin position="301"/>
        <end position="330"/>
    </location>
</feature>
<proteinExistence type="predicted"/>
<dbReference type="GeneID" id="3502265"/>
<dbReference type="PROSITE" id="PS50103">
    <property type="entry name" value="ZF_C3H1"/>
    <property type="match status" value="2"/>
</dbReference>
<dbReference type="KEGG" id="tpv:TP02_0796"/>
<evidence type="ECO:0000256" key="3">
    <source>
        <dbReference type="ARBA" id="ARBA00022833"/>
    </source>
</evidence>
<dbReference type="EMBL" id="AAGK01000002">
    <property type="protein sequence ID" value="EAN33080.1"/>
    <property type="molecule type" value="Genomic_DNA"/>
</dbReference>